<dbReference type="Proteomes" id="UP001178322">
    <property type="component" value="Chromosome"/>
</dbReference>
<protein>
    <submittedName>
        <fullName evidence="3">AAA family ATPase</fullName>
    </submittedName>
</protein>
<reference evidence="3" key="1">
    <citation type="submission" date="2023-05" db="EMBL/GenBank/DDBJ databases">
        <title>Comparative genomics of Bacillaceae isolates and their secondary metabolite potential.</title>
        <authorList>
            <person name="Song L."/>
            <person name="Nielsen L.J."/>
            <person name="Mohite O."/>
            <person name="Xu X."/>
            <person name="Weber T."/>
            <person name="Kovacs A.T."/>
        </authorList>
    </citation>
    <scope>NUCLEOTIDE SEQUENCE</scope>
    <source>
        <strain evidence="3">LY1</strain>
    </source>
</reference>
<evidence type="ECO:0000256" key="1">
    <source>
        <dbReference type="SAM" id="MobiDB-lite"/>
    </source>
</evidence>
<evidence type="ECO:0000313" key="4">
    <source>
        <dbReference type="Proteomes" id="UP001178322"/>
    </source>
</evidence>
<dbReference type="GO" id="GO:0016887">
    <property type="term" value="F:ATP hydrolysis activity"/>
    <property type="evidence" value="ECO:0007669"/>
    <property type="project" value="InterPro"/>
</dbReference>
<accession>A0AAX3WUL4</accession>
<feature type="compositionally biased region" description="Basic and acidic residues" evidence="1">
    <location>
        <begin position="349"/>
        <end position="361"/>
    </location>
</feature>
<dbReference type="SMART" id="SM00382">
    <property type="entry name" value="AAA"/>
    <property type="match status" value="1"/>
</dbReference>
<dbReference type="InterPro" id="IPR027417">
    <property type="entry name" value="P-loop_NTPase"/>
</dbReference>
<feature type="region of interest" description="Disordered" evidence="1">
    <location>
        <begin position="349"/>
        <end position="379"/>
    </location>
</feature>
<dbReference type="Pfam" id="PF13401">
    <property type="entry name" value="AAA_22"/>
    <property type="match status" value="1"/>
</dbReference>
<feature type="domain" description="AAA+ ATPase" evidence="2">
    <location>
        <begin position="49"/>
        <end position="238"/>
    </location>
</feature>
<dbReference type="EMBL" id="CP126101">
    <property type="protein sequence ID" value="WHY50802.1"/>
    <property type="molecule type" value="Genomic_DNA"/>
</dbReference>
<sequence>MVSKQRLFDDELLNKSKEEREKFFNDYTVSHPKMKQVLIELKNEIYKGSHNIIMVVGPSGVGKSRLFNATINSVIKDMKQELEENKSIIPITGIELPNPDLGKFNWKDFYYRVLTSVNEPLIDYKIDLSVVNKMPNSPLRTTRTASTAAALRRSIESAFFYRETKALLIDEAQHFFKINSDYRGNSEKNQKQFNSIKSLANMSHTKIVLFGTYDLNAVFNLDGQLSRRVKEIHFPRYDFANDKDIKNFKSILLTFQKLLPLPREANLMEHFVYLYENCIGCTGILKNWLQRCLSDALENNEDTITYTNLKRNALLTKKLLTLANEALDGELIFKESKGDKEKLKELLGTKKDVRTDKKEQKNNLNPGKRKPTRDDVGLI</sequence>
<dbReference type="InterPro" id="IPR003593">
    <property type="entry name" value="AAA+_ATPase"/>
</dbReference>
<dbReference type="AlphaFoldDB" id="A0AAX3WUL4"/>
<dbReference type="SUPFAM" id="SSF52540">
    <property type="entry name" value="P-loop containing nucleoside triphosphate hydrolases"/>
    <property type="match status" value="1"/>
</dbReference>
<evidence type="ECO:0000259" key="2">
    <source>
        <dbReference type="SMART" id="SM00382"/>
    </source>
</evidence>
<dbReference type="RefSeq" id="WP_283869436.1">
    <property type="nucleotide sequence ID" value="NZ_CP126101.1"/>
</dbReference>
<gene>
    <name evidence="3" type="ORF">QNH24_21310</name>
</gene>
<organism evidence="3 4">
    <name type="scientific">Lysinibacillus pakistanensis</name>
    <dbReference type="NCBI Taxonomy" id="759811"/>
    <lineage>
        <taxon>Bacteria</taxon>
        <taxon>Bacillati</taxon>
        <taxon>Bacillota</taxon>
        <taxon>Bacilli</taxon>
        <taxon>Bacillales</taxon>
        <taxon>Bacillaceae</taxon>
        <taxon>Lysinibacillus</taxon>
    </lineage>
</organism>
<name>A0AAX3WUL4_9BACI</name>
<proteinExistence type="predicted"/>
<evidence type="ECO:0000313" key="3">
    <source>
        <dbReference type="EMBL" id="WHY50802.1"/>
    </source>
</evidence>
<dbReference type="Gene3D" id="3.40.50.300">
    <property type="entry name" value="P-loop containing nucleotide triphosphate hydrolases"/>
    <property type="match status" value="1"/>
</dbReference>
<dbReference type="InterPro" id="IPR049945">
    <property type="entry name" value="AAA_22"/>
</dbReference>